<organism evidence="11 12">
    <name type="scientific">Sesamum alatum</name>
    <dbReference type="NCBI Taxonomy" id="300844"/>
    <lineage>
        <taxon>Eukaryota</taxon>
        <taxon>Viridiplantae</taxon>
        <taxon>Streptophyta</taxon>
        <taxon>Embryophyta</taxon>
        <taxon>Tracheophyta</taxon>
        <taxon>Spermatophyta</taxon>
        <taxon>Magnoliopsida</taxon>
        <taxon>eudicotyledons</taxon>
        <taxon>Gunneridae</taxon>
        <taxon>Pentapetalae</taxon>
        <taxon>asterids</taxon>
        <taxon>lamiids</taxon>
        <taxon>Lamiales</taxon>
        <taxon>Pedaliaceae</taxon>
        <taxon>Sesamum</taxon>
    </lineage>
</organism>
<feature type="region of interest" description="Disordered" evidence="9">
    <location>
        <begin position="518"/>
        <end position="545"/>
    </location>
</feature>
<feature type="DNA-binding region" description="Homeobox" evidence="8">
    <location>
        <begin position="446"/>
        <end position="508"/>
    </location>
</feature>
<dbReference type="Proteomes" id="UP001293254">
    <property type="component" value="Unassembled WGS sequence"/>
</dbReference>
<evidence type="ECO:0000256" key="9">
    <source>
        <dbReference type="SAM" id="MobiDB-lite"/>
    </source>
</evidence>
<keyword evidence="6" id="KW-0804">Transcription</keyword>
<dbReference type="PANTHER" id="PTHR11850">
    <property type="entry name" value="HOMEOBOX PROTEIN TRANSCRIPTION FACTORS"/>
    <property type="match status" value="1"/>
</dbReference>
<evidence type="ECO:0000256" key="2">
    <source>
        <dbReference type="ARBA" id="ARBA00006454"/>
    </source>
</evidence>
<protein>
    <submittedName>
        <fullName evidence="11">BEL1-like homeodomain protein 2</fullName>
    </submittedName>
</protein>
<dbReference type="Pfam" id="PF05920">
    <property type="entry name" value="Homeobox_KN"/>
    <property type="match status" value="1"/>
</dbReference>
<dbReference type="GO" id="GO:0006355">
    <property type="term" value="P:regulation of DNA-templated transcription"/>
    <property type="evidence" value="ECO:0007669"/>
    <property type="project" value="InterPro"/>
</dbReference>
<evidence type="ECO:0000256" key="3">
    <source>
        <dbReference type="ARBA" id="ARBA00023015"/>
    </source>
</evidence>
<dbReference type="EMBL" id="JACGWO010000002">
    <property type="protein sequence ID" value="KAK4434479.1"/>
    <property type="molecule type" value="Genomic_DNA"/>
</dbReference>
<keyword evidence="7 8" id="KW-0539">Nucleus</keyword>
<evidence type="ECO:0000256" key="8">
    <source>
        <dbReference type="PROSITE-ProRule" id="PRU00108"/>
    </source>
</evidence>
<evidence type="ECO:0000256" key="4">
    <source>
        <dbReference type="ARBA" id="ARBA00023125"/>
    </source>
</evidence>
<dbReference type="GO" id="GO:0003677">
    <property type="term" value="F:DNA binding"/>
    <property type="evidence" value="ECO:0007669"/>
    <property type="project" value="UniProtKB-UniRule"/>
</dbReference>
<dbReference type="FunFam" id="1.10.10.60:FF:000083">
    <property type="entry name" value="BEL1-like homeodomain protein 4"/>
    <property type="match status" value="1"/>
</dbReference>
<gene>
    <name evidence="11" type="ORF">Salat_0610700</name>
</gene>
<dbReference type="InterPro" id="IPR050224">
    <property type="entry name" value="TALE_homeobox"/>
</dbReference>
<proteinExistence type="inferred from homology"/>
<keyword evidence="4 8" id="KW-0238">DNA-binding</keyword>
<comment type="subcellular location">
    <subcellularLocation>
        <location evidence="1 8">Nucleus</location>
    </subcellularLocation>
</comment>
<accession>A0AAE2CUD4</accession>
<evidence type="ECO:0000256" key="7">
    <source>
        <dbReference type="ARBA" id="ARBA00023242"/>
    </source>
</evidence>
<feature type="region of interest" description="Disordered" evidence="9">
    <location>
        <begin position="290"/>
        <end position="331"/>
    </location>
</feature>
<comment type="similarity">
    <text evidence="2">Belongs to the TALE/BELL homeobox family.</text>
</comment>
<dbReference type="InterPro" id="IPR008422">
    <property type="entry name" value="KN_HD"/>
</dbReference>
<dbReference type="CDD" id="cd00086">
    <property type="entry name" value="homeodomain"/>
    <property type="match status" value="1"/>
</dbReference>
<evidence type="ECO:0000256" key="5">
    <source>
        <dbReference type="ARBA" id="ARBA00023155"/>
    </source>
</evidence>
<dbReference type="SMART" id="SM00389">
    <property type="entry name" value="HOX"/>
    <property type="match status" value="1"/>
</dbReference>
<dbReference type="InterPro" id="IPR006563">
    <property type="entry name" value="POX_dom"/>
</dbReference>
<keyword evidence="5 8" id="KW-0371">Homeobox</keyword>
<dbReference type="InterPro" id="IPR001356">
    <property type="entry name" value="HD"/>
</dbReference>
<keyword evidence="3" id="KW-0805">Transcription regulation</keyword>
<evidence type="ECO:0000313" key="11">
    <source>
        <dbReference type="EMBL" id="KAK4434479.1"/>
    </source>
</evidence>
<sequence length="642" mass="70658">MSQSFHQGIYNFPGTHERAKQQGEWMIREQGGGFEALPQQADLTGQPVPVYDTGGMLTEIVNLPWRKASTDVLVDQIQSSYRWPQKQQLSAAVVNEAAADELPLINPQITASSSYLHKLVPSSSDSSNLQGFHLISPVPESNMEPQLSQFTWIPGSSSRDIDDARTGRVLEGQGLSLSLSSLRNLEAAKFEKIAAANGELFFPGQGIGASCNNPYGSKDFATNQLMFNPPRLASSSSSSSGHHGNHQVHFGYVESARSTNFLRNSRYLRAAQELLEEFCCVGRGQLKNQKFKNQDRNPNSAPDSGGATAPGPSSSKDHHHPLSPAERTDHQRRKIKLLAMLDEVETRYLRYCEQMGAMVHSFDSIVGQGAAGVYTGLAHKAMSRHFRCMKDAIIGEVKVSCEALGEKDVSVGSGLTKGETPRLRVLEQKYRQQKALQHMGMLDPESWRPQRGLPDRSVNILRSWLFEHFLHPYPSEADKHLLSRQTGLSKNQVSNWFINARVRLWKPMVEQMYQQEFQDDQEVQPSPAARQEEEGKTNAPKPPNNILNAAEKEAGPSETTTFNQVGGGATTSAACYGVLATEYRRFMENPQVGPGSGSGSDPFDLVGVGAQGGGEVSLTLGLRNSDNVPRMGQLSIRDFEAY</sequence>
<dbReference type="AlphaFoldDB" id="A0AAE2CUD4"/>
<comment type="caution">
    <text evidence="11">The sequence shown here is derived from an EMBL/GenBank/DDBJ whole genome shotgun (WGS) entry which is preliminary data.</text>
</comment>
<evidence type="ECO:0000256" key="1">
    <source>
        <dbReference type="ARBA" id="ARBA00004123"/>
    </source>
</evidence>
<dbReference type="SMART" id="SM00574">
    <property type="entry name" value="POX"/>
    <property type="match status" value="1"/>
</dbReference>
<dbReference type="SUPFAM" id="SSF46689">
    <property type="entry name" value="Homeodomain-like"/>
    <property type="match status" value="1"/>
</dbReference>
<reference evidence="11" key="1">
    <citation type="submission" date="2020-06" db="EMBL/GenBank/DDBJ databases">
        <authorList>
            <person name="Li T."/>
            <person name="Hu X."/>
            <person name="Zhang T."/>
            <person name="Song X."/>
            <person name="Zhang H."/>
            <person name="Dai N."/>
            <person name="Sheng W."/>
            <person name="Hou X."/>
            <person name="Wei L."/>
        </authorList>
    </citation>
    <scope>NUCLEOTIDE SEQUENCE</scope>
    <source>
        <strain evidence="11">3651</strain>
        <tissue evidence="11">Leaf</tissue>
    </source>
</reference>
<feature type="domain" description="Homeobox" evidence="10">
    <location>
        <begin position="444"/>
        <end position="507"/>
    </location>
</feature>
<dbReference type="PROSITE" id="PS50071">
    <property type="entry name" value="HOMEOBOX_2"/>
    <property type="match status" value="1"/>
</dbReference>
<reference evidence="11" key="2">
    <citation type="journal article" date="2024" name="Plant">
        <title>Genomic evolution and insights into agronomic trait innovations of Sesamum species.</title>
        <authorList>
            <person name="Miao H."/>
            <person name="Wang L."/>
            <person name="Qu L."/>
            <person name="Liu H."/>
            <person name="Sun Y."/>
            <person name="Le M."/>
            <person name="Wang Q."/>
            <person name="Wei S."/>
            <person name="Zheng Y."/>
            <person name="Lin W."/>
            <person name="Duan Y."/>
            <person name="Cao H."/>
            <person name="Xiong S."/>
            <person name="Wang X."/>
            <person name="Wei L."/>
            <person name="Li C."/>
            <person name="Ma Q."/>
            <person name="Ju M."/>
            <person name="Zhao R."/>
            <person name="Li G."/>
            <person name="Mu C."/>
            <person name="Tian Q."/>
            <person name="Mei H."/>
            <person name="Zhang T."/>
            <person name="Gao T."/>
            <person name="Zhang H."/>
        </authorList>
    </citation>
    <scope>NUCLEOTIDE SEQUENCE</scope>
    <source>
        <strain evidence="11">3651</strain>
    </source>
</reference>
<feature type="compositionally biased region" description="Low complexity" evidence="9">
    <location>
        <begin position="300"/>
        <end position="314"/>
    </location>
</feature>
<evidence type="ECO:0000313" key="12">
    <source>
        <dbReference type="Proteomes" id="UP001293254"/>
    </source>
</evidence>
<name>A0AAE2CUD4_9LAMI</name>
<dbReference type="InterPro" id="IPR009057">
    <property type="entry name" value="Homeodomain-like_sf"/>
</dbReference>
<dbReference type="Pfam" id="PF07526">
    <property type="entry name" value="POX"/>
    <property type="match status" value="1"/>
</dbReference>
<dbReference type="Gene3D" id="1.10.10.60">
    <property type="entry name" value="Homeodomain-like"/>
    <property type="match status" value="1"/>
</dbReference>
<evidence type="ECO:0000256" key="6">
    <source>
        <dbReference type="ARBA" id="ARBA00023163"/>
    </source>
</evidence>
<evidence type="ECO:0000259" key="10">
    <source>
        <dbReference type="PROSITE" id="PS50071"/>
    </source>
</evidence>
<dbReference type="GO" id="GO:0005634">
    <property type="term" value="C:nucleus"/>
    <property type="evidence" value="ECO:0007669"/>
    <property type="project" value="UniProtKB-SubCell"/>
</dbReference>
<keyword evidence="12" id="KW-1185">Reference proteome</keyword>